<proteinExistence type="predicted"/>
<dbReference type="AlphaFoldDB" id="A0ABD3H4U8"/>
<gene>
    <name evidence="2" type="ORF">R1sor_003544</name>
</gene>
<protein>
    <submittedName>
        <fullName evidence="2">Uncharacterized protein</fullName>
    </submittedName>
</protein>
<reference evidence="2 3" key="1">
    <citation type="submission" date="2024-09" db="EMBL/GenBank/DDBJ databases">
        <title>Chromosome-scale assembly of Riccia sorocarpa.</title>
        <authorList>
            <person name="Paukszto L."/>
        </authorList>
    </citation>
    <scope>NUCLEOTIDE SEQUENCE [LARGE SCALE GENOMIC DNA]</scope>
    <source>
        <strain evidence="2">LP-2024</strain>
        <tissue evidence="2">Aerial parts of the thallus</tissue>
    </source>
</reference>
<evidence type="ECO:0000256" key="1">
    <source>
        <dbReference type="SAM" id="MobiDB-lite"/>
    </source>
</evidence>
<keyword evidence="3" id="KW-1185">Reference proteome</keyword>
<dbReference type="EMBL" id="JBJQOH010000006">
    <property type="protein sequence ID" value="KAL3685522.1"/>
    <property type="molecule type" value="Genomic_DNA"/>
</dbReference>
<accession>A0ABD3H4U8</accession>
<feature type="region of interest" description="Disordered" evidence="1">
    <location>
        <begin position="60"/>
        <end position="107"/>
    </location>
</feature>
<organism evidence="2 3">
    <name type="scientific">Riccia sorocarpa</name>
    <dbReference type="NCBI Taxonomy" id="122646"/>
    <lineage>
        <taxon>Eukaryota</taxon>
        <taxon>Viridiplantae</taxon>
        <taxon>Streptophyta</taxon>
        <taxon>Embryophyta</taxon>
        <taxon>Marchantiophyta</taxon>
        <taxon>Marchantiopsida</taxon>
        <taxon>Marchantiidae</taxon>
        <taxon>Marchantiales</taxon>
        <taxon>Ricciaceae</taxon>
        <taxon>Riccia</taxon>
    </lineage>
</organism>
<name>A0ABD3H4U8_9MARC</name>
<feature type="compositionally biased region" description="Low complexity" evidence="1">
    <location>
        <begin position="69"/>
        <end position="86"/>
    </location>
</feature>
<feature type="compositionally biased region" description="Polar residues" evidence="1">
    <location>
        <begin position="87"/>
        <end position="102"/>
    </location>
</feature>
<evidence type="ECO:0000313" key="2">
    <source>
        <dbReference type="EMBL" id="KAL3685522.1"/>
    </source>
</evidence>
<dbReference type="Proteomes" id="UP001633002">
    <property type="component" value="Unassembled WGS sequence"/>
</dbReference>
<sequence>MRVPLEQLGSCHNQNPYHRYCGCSLHYANKFGGSPSSKQVKVPNKQAVGKNSLHRTLSLQNWGSHRGRLSGSSSSGSLTSLTSNSGIPSPSATSTVGSQEEQQLGDECCETTRQEENITVAMMEGLVTLIHTAEECEDDMPPGQLCCENEDGTIPTPEKTQSLVLSTKLFHSDTNLCGYTGANSTPESVLKVASGV</sequence>
<evidence type="ECO:0000313" key="3">
    <source>
        <dbReference type="Proteomes" id="UP001633002"/>
    </source>
</evidence>
<comment type="caution">
    <text evidence="2">The sequence shown here is derived from an EMBL/GenBank/DDBJ whole genome shotgun (WGS) entry which is preliminary data.</text>
</comment>